<accession>A0AAD3R547</accession>
<organism evidence="3 4">
    <name type="scientific">Lates japonicus</name>
    <name type="common">Japanese lates</name>
    <dbReference type="NCBI Taxonomy" id="270547"/>
    <lineage>
        <taxon>Eukaryota</taxon>
        <taxon>Metazoa</taxon>
        <taxon>Chordata</taxon>
        <taxon>Craniata</taxon>
        <taxon>Vertebrata</taxon>
        <taxon>Euteleostomi</taxon>
        <taxon>Actinopterygii</taxon>
        <taxon>Neopterygii</taxon>
        <taxon>Teleostei</taxon>
        <taxon>Neoteleostei</taxon>
        <taxon>Acanthomorphata</taxon>
        <taxon>Carangaria</taxon>
        <taxon>Carangaria incertae sedis</taxon>
        <taxon>Centropomidae</taxon>
        <taxon>Lates</taxon>
    </lineage>
</organism>
<evidence type="ECO:0000313" key="4">
    <source>
        <dbReference type="Proteomes" id="UP001279410"/>
    </source>
</evidence>
<gene>
    <name evidence="3" type="ORF">AKAME5_000990100</name>
</gene>
<feature type="compositionally biased region" description="Acidic residues" evidence="1">
    <location>
        <begin position="19"/>
        <end position="56"/>
    </location>
</feature>
<dbReference type="Pfam" id="PF13843">
    <property type="entry name" value="DDE_Tnp_1_7"/>
    <property type="match status" value="1"/>
</dbReference>
<sequence length="447" mass="50631">METHVEKKKYNVTRVLDIIFDDEDQEDGDNGDSEPDGWSTDEYEENLDPIEDENFDETAPLSSTPPSTPSSPPSTPTTPKATPGRRGRWPGRRRRQGCLPSQAETEEGRGLNNVEEGDTLHRFPNFCPKRTRGLQTLIGKDDPPVSIFKLFFDLKDVTTICQDTNHNAAKGIAKGRKFKWAELKPTEFFQFAGLLFYMAILKLPRLVDYWTQRSIFSVSFPRSVMARDRFLAIARNVHMSDPNKDIVNDKTKSTHDPDCDPLHRLKPLYDNIRDTCKALCQPRKKISIDEHITQYYCVHRKTNKRYGTQLYHFMDIAATNSYILYSEQCSTANKKPMSHQEFMEELAAGLCGVSQDWPTPNRGADCLPVCLNTSVADEEGPEGTPMGRGRSAGTASKGRRRCANCGKCASWKCRHCDVVLCLVVHRNCFTDWHNKKGAEVMEPSAEP</sequence>
<evidence type="ECO:0000256" key="1">
    <source>
        <dbReference type="SAM" id="MobiDB-lite"/>
    </source>
</evidence>
<evidence type="ECO:0000259" key="2">
    <source>
        <dbReference type="Pfam" id="PF13843"/>
    </source>
</evidence>
<feature type="compositionally biased region" description="Pro residues" evidence="1">
    <location>
        <begin position="66"/>
        <end position="76"/>
    </location>
</feature>
<dbReference type="EMBL" id="BRZM01000030">
    <property type="protein sequence ID" value="GLD57704.1"/>
    <property type="molecule type" value="Genomic_DNA"/>
</dbReference>
<protein>
    <submittedName>
        <fullName evidence="3">PiggyBac transposable element-derived protein 4</fullName>
    </submittedName>
</protein>
<proteinExistence type="predicted"/>
<feature type="region of interest" description="Disordered" evidence="1">
    <location>
        <begin position="378"/>
        <end position="398"/>
    </location>
</feature>
<keyword evidence="4" id="KW-1185">Reference proteome</keyword>
<comment type="caution">
    <text evidence="3">The sequence shown here is derived from an EMBL/GenBank/DDBJ whole genome shotgun (WGS) entry which is preliminary data.</text>
</comment>
<dbReference type="PANTHER" id="PTHR46599">
    <property type="entry name" value="PIGGYBAC TRANSPOSABLE ELEMENT-DERIVED PROTEIN 4"/>
    <property type="match status" value="1"/>
</dbReference>
<reference evidence="3" key="1">
    <citation type="submission" date="2022-08" db="EMBL/GenBank/DDBJ databases">
        <title>Genome sequencing of akame (Lates japonicus).</title>
        <authorList>
            <person name="Hashiguchi Y."/>
            <person name="Takahashi H."/>
        </authorList>
    </citation>
    <scope>NUCLEOTIDE SEQUENCE</scope>
    <source>
        <strain evidence="3">Kochi</strain>
    </source>
</reference>
<dbReference type="InterPro" id="IPR029526">
    <property type="entry name" value="PGBD"/>
</dbReference>
<feature type="region of interest" description="Disordered" evidence="1">
    <location>
        <begin position="19"/>
        <end position="122"/>
    </location>
</feature>
<name>A0AAD3R547_LATJO</name>
<feature type="domain" description="PiggyBac transposable element-derived protein" evidence="2">
    <location>
        <begin position="144"/>
        <end position="336"/>
    </location>
</feature>
<feature type="compositionally biased region" description="Basic residues" evidence="1">
    <location>
        <begin position="83"/>
        <end position="96"/>
    </location>
</feature>
<dbReference type="AlphaFoldDB" id="A0AAD3R547"/>
<evidence type="ECO:0000313" key="3">
    <source>
        <dbReference type="EMBL" id="GLD57704.1"/>
    </source>
</evidence>
<dbReference type="PANTHER" id="PTHR46599:SF3">
    <property type="entry name" value="PIGGYBAC TRANSPOSABLE ELEMENT-DERIVED PROTEIN 4"/>
    <property type="match status" value="1"/>
</dbReference>
<dbReference type="Proteomes" id="UP001279410">
    <property type="component" value="Unassembled WGS sequence"/>
</dbReference>